<dbReference type="Pfam" id="PF00332">
    <property type="entry name" value="Glyco_hydro_17"/>
    <property type="match status" value="1"/>
</dbReference>
<keyword evidence="10" id="KW-0863">Zinc-finger</keyword>
<reference evidence="14" key="2">
    <citation type="submission" date="2022-01" db="EMBL/GenBank/DDBJ databases">
        <authorList>
            <person name="Yamashiro T."/>
            <person name="Shiraishi A."/>
            <person name="Satake H."/>
            <person name="Nakayama K."/>
        </authorList>
    </citation>
    <scope>NUCLEOTIDE SEQUENCE</scope>
</reference>
<keyword evidence="5" id="KW-0540">Nuclease</keyword>
<dbReference type="EMBL" id="BQNB010013500">
    <property type="protein sequence ID" value="GJT16732.1"/>
    <property type="molecule type" value="Genomic_DNA"/>
</dbReference>
<evidence type="ECO:0000256" key="12">
    <source>
        <dbReference type="SAM" id="MobiDB-lite"/>
    </source>
</evidence>
<keyword evidence="8 14" id="KW-0695">RNA-directed DNA polymerase</keyword>
<comment type="caution">
    <text evidence="14">The sequence shown here is derived from an EMBL/GenBank/DDBJ whole genome shotgun (WGS) entry which is preliminary data.</text>
</comment>
<evidence type="ECO:0000256" key="7">
    <source>
        <dbReference type="ARBA" id="ARBA00022801"/>
    </source>
</evidence>
<dbReference type="InterPro" id="IPR041373">
    <property type="entry name" value="RT_RNaseH"/>
</dbReference>
<dbReference type="SUPFAM" id="SSF57756">
    <property type="entry name" value="Retrovirus zinc finger-like domains"/>
    <property type="match status" value="1"/>
</dbReference>
<evidence type="ECO:0000256" key="1">
    <source>
        <dbReference type="ARBA" id="ARBA00008773"/>
    </source>
</evidence>
<keyword evidence="10" id="KW-0479">Metal-binding</keyword>
<dbReference type="Proteomes" id="UP001151760">
    <property type="component" value="Unassembled WGS sequence"/>
</dbReference>
<dbReference type="CDD" id="cd00303">
    <property type="entry name" value="retropepsin_like"/>
    <property type="match status" value="1"/>
</dbReference>
<dbReference type="InterPro" id="IPR000490">
    <property type="entry name" value="Glyco_hydro_17"/>
</dbReference>
<dbReference type="InterPro" id="IPR017853">
    <property type="entry name" value="GH"/>
</dbReference>
<feature type="region of interest" description="Disordered" evidence="12">
    <location>
        <begin position="580"/>
        <end position="599"/>
    </location>
</feature>
<reference evidence="14" key="1">
    <citation type="journal article" date="2022" name="Int. J. Mol. Sci.">
        <title>Draft Genome of Tanacetum Coccineum: Genomic Comparison of Closely Related Tanacetum-Family Plants.</title>
        <authorList>
            <person name="Yamashiro T."/>
            <person name="Shiraishi A."/>
            <person name="Nakayama K."/>
            <person name="Satake H."/>
        </authorList>
    </citation>
    <scope>NUCLEOTIDE SEQUENCE</scope>
</reference>
<dbReference type="Gene3D" id="3.10.10.10">
    <property type="entry name" value="HIV Type 1 Reverse Transcriptase, subunit A, domain 1"/>
    <property type="match status" value="1"/>
</dbReference>
<evidence type="ECO:0000313" key="14">
    <source>
        <dbReference type="EMBL" id="GJT16732.1"/>
    </source>
</evidence>
<dbReference type="CDD" id="cd01647">
    <property type="entry name" value="RT_LTR"/>
    <property type="match status" value="1"/>
</dbReference>
<evidence type="ECO:0000256" key="5">
    <source>
        <dbReference type="ARBA" id="ARBA00022722"/>
    </source>
</evidence>
<dbReference type="Pfam" id="PF08284">
    <property type="entry name" value="RVP_2"/>
    <property type="match status" value="1"/>
</dbReference>
<evidence type="ECO:0000256" key="3">
    <source>
        <dbReference type="ARBA" id="ARBA00022679"/>
    </source>
</evidence>
<keyword evidence="3" id="KW-0808">Transferase</keyword>
<organism evidence="14 15">
    <name type="scientific">Tanacetum coccineum</name>
    <dbReference type="NCBI Taxonomy" id="301880"/>
    <lineage>
        <taxon>Eukaryota</taxon>
        <taxon>Viridiplantae</taxon>
        <taxon>Streptophyta</taxon>
        <taxon>Embryophyta</taxon>
        <taxon>Tracheophyta</taxon>
        <taxon>Spermatophyta</taxon>
        <taxon>Magnoliopsida</taxon>
        <taxon>eudicotyledons</taxon>
        <taxon>Gunneridae</taxon>
        <taxon>Pentapetalae</taxon>
        <taxon>asterids</taxon>
        <taxon>campanulids</taxon>
        <taxon>Asterales</taxon>
        <taxon>Asteraceae</taxon>
        <taxon>Asteroideae</taxon>
        <taxon>Anthemideae</taxon>
        <taxon>Anthemidinae</taxon>
        <taxon>Tanacetum</taxon>
    </lineage>
</organism>
<dbReference type="InterPro" id="IPR021109">
    <property type="entry name" value="Peptidase_aspartic_dom_sf"/>
</dbReference>
<dbReference type="CDD" id="cd09274">
    <property type="entry name" value="RNase_HI_RT_Ty3"/>
    <property type="match status" value="1"/>
</dbReference>
<dbReference type="InterPro" id="IPR036875">
    <property type="entry name" value="Znf_CCHC_sf"/>
</dbReference>
<keyword evidence="15" id="KW-1185">Reference proteome</keyword>
<evidence type="ECO:0000256" key="6">
    <source>
        <dbReference type="ARBA" id="ARBA00022759"/>
    </source>
</evidence>
<dbReference type="Gene3D" id="4.10.60.10">
    <property type="entry name" value="Zinc finger, CCHC-type"/>
    <property type="match status" value="1"/>
</dbReference>
<evidence type="ECO:0000256" key="4">
    <source>
        <dbReference type="ARBA" id="ARBA00022695"/>
    </source>
</evidence>
<dbReference type="InterPro" id="IPR001969">
    <property type="entry name" value="Aspartic_peptidase_AS"/>
</dbReference>
<feature type="compositionally biased region" description="Gly residues" evidence="12">
    <location>
        <begin position="240"/>
        <end position="251"/>
    </location>
</feature>
<dbReference type="Pfam" id="PF17917">
    <property type="entry name" value="RT_RNaseH"/>
    <property type="match status" value="1"/>
</dbReference>
<dbReference type="Pfam" id="PF00098">
    <property type="entry name" value="zf-CCHC"/>
    <property type="match status" value="1"/>
</dbReference>
<dbReference type="Gene3D" id="2.40.70.10">
    <property type="entry name" value="Acid Proteases"/>
    <property type="match status" value="1"/>
</dbReference>
<dbReference type="EC" id="2.7.7.49" evidence="2"/>
<dbReference type="InterPro" id="IPR043128">
    <property type="entry name" value="Rev_trsase/Diguanyl_cyclase"/>
</dbReference>
<dbReference type="SUPFAM" id="SSF51445">
    <property type="entry name" value="(Trans)glycosidases"/>
    <property type="match status" value="1"/>
</dbReference>
<dbReference type="Gene3D" id="3.30.70.270">
    <property type="match status" value="2"/>
</dbReference>
<dbReference type="InterPro" id="IPR000477">
    <property type="entry name" value="RT_dom"/>
</dbReference>
<dbReference type="SUPFAM" id="SSF50630">
    <property type="entry name" value="Acid proteases"/>
    <property type="match status" value="1"/>
</dbReference>
<accession>A0ABQ5BS98</accession>
<feature type="domain" description="CCHC-type" evidence="13">
    <location>
        <begin position="527"/>
        <end position="543"/>
    </location>
</feature>
<evidence type="ECO:0000313" key="15">
    <source>
        <dbReference type="Proteomes" id="UP001151760"/>
    </source>
</evidence>
<feature type="compositionally biased region" description="Basic and acidic residues" evidence="12">
    <location>
        <begin position="462"/>
        <end position="476"/>
    </location>
</feature>
<sequence length="1768" mass="200441">MILSPGQPIPHGRPYRYHLNRPVHMMTTRKRVGPLPNHRLAVRHSADHSSSDSSSEASSDFHSDASSDSFSRIPCQIILHLIYRVLLRGHLARDVVRDSDYLADVEVDPRETSLRDDVIVSVSDEPHLEQNIDLEIQAEIDEYIAYADALRDRGKSFERVTHPVMPEDIPEPTQEGAVEVTYDTLDIGQSSLITEQGHRIVGVEPTVTALTERVAKLERDNKRLRGTNGDEQEGDNKGNGIRGNGGNGNRGNGKNRNRGNGHKNGNHGMNYGGFMPVARECTFQDFLKCKPQNFSRTEGVVGLTRWFEKMEIVFNISNCLPKYQVKYATCTLQDSALTWWNSHKRTIGVDAAYAMNWAGLMRLMTEVYCPRNEIQKMETELWNLTVKGNDLTAYTQRFQELILLCTRMVPDEEDRVERFIGGLPDNIQGNVIAANPARLQDAIRIANQLMDKKLQGYAARSAENKRRMESNPRDNHGQQPPFKRQNVSGQNVARAYTAGNNERKGYAGPHPLCNKCRYHHVGPCTVKCNNCKRVGHQTRDCRSAAAVPNTQRAPLGNQQGVICYECGRPGHVKRECPKLRNQNHGNRVGNKTGNQTGGNEATARAYAIGGGGTNPDSNVVTGTFLLNNCYASMLFDSGADRSFVSSTFSALLDVAPSTLDTSYAVELADGRISETNVVLRGCTLGLLGHPFDIDLMPVELGSFDVIIGMDWLAKYHALIVCDEKVVRIPYGDEVLIIRGDNCNGGSKRNIISCTRTQKYIQKGCQVYLAQITSKKVDDKSEEKRLEDVPIVREFPEVFLEDLPELPHARQVEFQIDLVPGAAPVARAPSSPWGAPVLFVKKKDGSRVYSKIDLRSGYHQLRVREEDIPKTEFRTRYGHYEFQVMAFGLTNAPTVFMDLMNWVCKSYLDRFVIVFIDDILIYSKSRKEHEGYLNLILKLLKEGELYAKFSKCEFWLSKVQFLGHVIDSEGIHVDPAKIELINDWASPKTPTEIRQFLGLASYYRRFIEGFSKIARPMRKLTQKSVKFDWGEKADSAFQLLKKKLCSAPILALPEGSENFVVYCDASHKGLGAILMQREKVIAYASRQLKVHVKNYTTHDLELGVVVFALKTWRHYLYSTKCMVFTDHKSLQHILDQKELNMRQRRCLELLSDYDCEIRYHPRKANVILSAQSEAKKEENFINEDLHGMINKLEPHATERLKNKVFDWKNKFLSYVGRLQLIASILSTMQAYWAAMIKKIVCKPKCEGCVGLRQLEEWNDVLSLHKLWRYYEARRIALGNGKDIAMWSDNWCTIGHLSQYISNRMLFDARIKESYGLVDMIDNGSWNWPEEWLQQVPMLINIHVSRLNKHDNDYVKWMNSEEDNGMYKITITKVTCEKVKSGLQDWPWEGSVFDGCNRECVKDESSWSTQNTDKGGSFVGTYTLGVGINYGQIANNLPPTSHVSTLLKSLNISRVKLYDADPKVLSSFTNTNVEFIIGLGNEYLPRMQDPQEAQIWIQHMYKPYLSNLRSLGIVWDGNFRRGIDLNYRKLISNPAMKSMYEALVNLGLNKQVYITTAHSLQILATSFPPSQGAFREDLVQYLQPILAFHAQTNSPFLINVYPYFAYKNDPNNVPLEYVLFEPNAGAIDPNTNLKYDNMLYAQIDAVYSAIRALNYDNILVQISETGWPSKGDENEFGATVQNAGIYHKNLIQRMQQRQGTPANPSQPIDIYVFALFNENMKPGPTSERNYGLYYPDGTPVYNLGVASPLPRMDFSASSKNVIFHSSLCVT</sequence>
<dbReference type="Gene3D" id="3.20.20.80">
    <property type="entry name" value="Glycosidases"/>
    <property type="match status" value="1"/>
</dbReference>
<keyword evidence="9" id="KW-0326">Glycosidase</keyword>
<keyword evidence="6" id="KW-0255">Endonuclease</keyword>
<evidence type="ECO:0000256" key="2">
    <source>
        <dbReference type="ARBA" id="ARBA00012493"/>
    </source>
</evidence>
<dbReference type="InterPro" id="IPR005162">
    <property type="entry name" value="Retrotrans_gag_dom"/>
</dbReference>
<feature type="domain" description="CCHC-type" evidence="13">
    <location>
        <begin position="563"/>
        <end position="578"/>
    </location>
</feature>
<keyword evidence="7" id="KW-0378">Hydrolase</keyword>
<protein>
    <recommendedName>
        <fullName evidence="2">RNA-directed DNA polymerase</fullName>
        <ecNumber evidence="2">2.7.7.49</ecNumber>
    </recommendedName>
</protein>
<dbReference type="InterPro" id="IPR001878">
    <property type="entry name" value="Znf_CCHC"/>
</dbReference>
<dbReference type="PANTHER" id="PTHR37984">
    <property type="entry name" value="PROTEIN CBG26694"/>
    <property type="match status" value="1"/>
</dbReference>
<dbReference type="SUPFAM" id="SSF56672">
    <property type="entry name" value="DNA/RNA polymerases"/>
    <property type="match status" value="1"/>
</dbReference>
<keyword evidence="4" id="KW-0548">Nucleotidyltransferase</keyword>
<evidence type="ECO:0000256" key="9">
    <source>
        <dbReference type="ARBA" id="ARBA00023295"/>
    </source>
</evidence>
<dbReference type="PROSITE" id="PS00141">
    <property type="entry name" value="ASP_PROTEASE"/>
    <property type="match status" value="1"/>
</dbReference>
<dbReference type="PANTHER" id="PTHR37984:SF5">
    <property type="entry name" value="PROTEIN NYNRIN-LIKE"/>
    <property type="match status" value="1"/>
</dbReference>
<evidence type="ECO:0000256" key="8">
    <source>
        <dbReference type="ARBA" id="ARBA00022918"/>
    </source>
</evidence>
<dbReference type="GO" id="GO:0003964">
    <property type="term" value="F:RNA-directed DNA polymerase activity"/>
    <property type="evidence" value="ECO:0007669"/>
    <property type="project" value="UniProtKB-KW"/>
</dbReference>
<evidence type="ECO:0000259" key="13">
    <source>
        <dbReference type="PROSITE" id="PS50158"/>
    </source>
</evidence>
<dbReference type="Pfam" id="PF00078">
    <property type="entry name" value="RVT_1"/>
    <property type="match status" value="1"/>
</dbReference>
<proteinExistence type="inferred from homology"/>
<dbReference type="InterPro" id="IPR050951">
    <property type="entry name" value="Retrovirus_Pol_polyprotein"/>
</dbReference>
<name>A0ABQ5BS98_9ASTR</name>
<keyword evidence="10" id="KW-0862">Zinc</keyword>
<feature type="region of interest" description="Disordered" evidence="12">
    <location>
        <begin position="218"/>
        <end position="268"/>
    </location>
</feature>
<gene>
    <name evidence="14" type="ORF">Tco_0875438</name>
</gene>
<comment type="similarity">
    <text evidence="1 11">Belongs to the glycosyl hydrolase 17 family.</text>
</comment>
<dbReference type="Pfam" id="PF03732">
    <property type="entry name" value="Retrotrans_gag"/>
    <property type="match status" value="1"/>
</dbReference>
<feature type="compositionally biased region" description="Basic residues" evidence="12">
    <location>
        <begin position="253"/>
        <end position="265"/>
    </location>
</feature>
<evidence type="ECO:0000256" key="10">
    <source>
        <dbReference type="PROSITE-ProRule" id="PRU00047"/>
    </source>
</evidence>
<dbReference type="PROSITE" id="PS50158">
    <property type="entry name" value="ZF_CCHC"/>
    <property type="match status" value="2"/>
</dbReference>
<feature type="region of interest" description="Disordered" evidence="12">
    <location>
        <begin position="457"/>
        <end position="490"/>
    </location>
</feature>
<dbReference type="InterPro" id="IPR043502">
    <property type="entry name" value="DNA/RNA_pol_sf"/>
</dbReference>
<evidence type="ECO:0000256" key="11">
    <source>
        <dbReference type="RuleBase" id="RU004335"/>
    </source>
</evidence>
<feature type="region of interest" description="Disordered" evidence="12">
    <location>
        <begin position="43"/>
        <end position="68"/>
    </location>
</feature>
<dbReference type="SMART" id="SM00343">
    <property type="entry name" value="ZnF_C2HC"/>
    <property type="match status" value="2"/>
</dbReference>